<gene>
    <name evidence="2" type="ORF">CLV49_1253</name>
    <name evidence="3" type="ORF">ELQ93_12930</name>
</gene>
<dbReference type="InterPro" id="IPR051604">
    <property type="entry name" value="Ergot_Alk_Oxidoreductase"/>
</dbReference>
<dbReference type="Proteomes" id="UP000241203">
    <property type="component" value="Unassembled WGS sequence"/>
</dbReference>
<accession>A0A2P8GUL0</accession>
<protein>
    <submittedName>
        <fullName evidence="3">SDR family oxidoreductase</fullName>
    </submittedName>
    <submittedName>
        <fullName evidence="2">Uncharacterized protein YbjT (DUF2867 family)</fullName>
    </submittedName>
</protein>
<dbReference type="Proteomes" id="UP000268291">
    <property type="component" value="Unassembled WGS sequence"/>
</dbReference>
<keyword evidence="5" id="KW-1185">Reference proteome</keyword>
<comment type="caution">
    <text evidence="2">The sequence shown here is derived from an EMBL/GenBank/DDBJ whole genome shotgun (WGS) entry which is preliminary data.</text>
</comment>
<dbReference type="RefSeq" id="WP_106562764.1">
    <property type="nucleotide sequence ID" value="NZ_PYAU01000001.1"/>
</dbReference>
<reference evidence="2 4" key="1">
    <citation type="submission" date="2018-03" db="EMBL/GenBank/DDBJ databases">
        <title>Genomic Encyclopedia of Archaeal and Bacterial Type Strains, Phase II (KMG-II): from individual species to whole genera.</title>
        <authorList>
            <person name="Goeker M."/>
        </authorList>
    </citation>
    <scope>NUCLEOTIDE SEQUENCE [LARGE SCALE GENOMIC DNA]</scope>
    <source>
        <strain evidence="2 4">DSM 21548</strain>
    </source>
</reference>
<dbReference type="Pfam" id="PF13460">
    <property type="entry name" value="NAD_binding_10"/>
    <property type="match status" value="1"/>
</dbReference>
<feature type="domain" description="NAD(P)-binding" evidence="1">
    <location>
        <begin position="13"/>
        <end position="186"/>
    </location>
</feature>
<dbReference type="Gene3D" id="3.90.25.10">
    <property type="entry name" value="UDP-galactose 4-epimerase, domain 1"/>
    <property type="match status" value="1"/>
</dbReference>
<dbReference type="Gene3D" id="3.40.50.720">
    <property type="entry name" value="NAD(P)-binding Rossmann-like Domain"/>
    <property type="match status" value="1"/>
</dbReference>
<evidence type="ECO:0000313" key="3">
    <source>
        <dbReference type="EMBL" id="RUQ87757.1"/>
    </source>
</evidence>
<evidence type="ECO:0000313" key="5">
    <source>
        <dbReference type="Proteomes" id="UP000268291"/>
    </source>
</evidence>
<dbReference type="SUPFAM" id="SSF51735">
    <property type="entry name" value="NAD(P)-binding Rossmann-fold domains"/>
    <property type="match status" value="1"/>
</dbReference>
<proteinExistence type="predicted"/>
<dbReference type="PANTHER" id="PTHR43162:SF1">
    <property type="entry name" value="PRESTALK A DIFFERENTIATION PROTEIN A"/>
    <property type="match status" value="1"/>
</dbReference>
<evidence type="ECO:0000259" key="1">
    <source>
        <dbReference type="Pfam" id="PF13460"/>
    </source>
</evidence>
<dbReference type="InterPro" id="IPR036291">
    <property type="entry name" value="NAD(P)-bd_dom_sf"/>
</dbReference>
<dbReference type="PANTHER" id="PTHR43162">
    <property type="match status" value="1"/>
</dbReference>
<dbReference type="InterPro" id="IPR016040">
    <property type="entry name" value="NAD(P)-bd_dom"/>
</dbReference>
<name>A0A2P8GUL0_9MICO</name>
<dbReference type="CDD" id="cd05269">
    <property type="entry name" value="TMR_SDR_a"/>
    <property type="match status" value="1"/>
</dbReference>
<sequence length="288" mass="30289">MSTLSSPSLALTGVTGALGGMVARSLAADGVPFRAVARTPSKLPGRLAADVRQAEFGDRGAVEAALQGIETVLMVSGSESADRLEQHRTFVDAAAAAGVRHVVYTSFVGAAADAVFTLARDHGATEEHIRASGMQWTFLRDSFYMDVMEPFAGEDGVIRGPAGDGRCALVARSDVARSAAAVLRDPAAHAGATYDMTGPEALSLTDVARIITEVRGREVRFQDETIEEAYASRAVYGAPDWQVDAWVSTYTAIGSGGMATVSDAVERLTSEPPLSFEAFLRTASTSRL</sequence>
<evidence type="ECO:0000313" key="2">
    <source>
        <dbReference type="EMBL" id="PSL37646.1"/>
    </source>
</evidence>
<dbReference type="AlphaFoldDB" id="A0A2P8GUL0"/>
<dbReference type="OrthoDB" id="3243290at2"/>
<dbReference type="EMBL" id="PYAU01000001">
    <property type="protein sequence ID" value="PSL37646.1"/>
    <property type="molecule type" value="Genomic_DNA"/>
</dbReference>
<organism evidence="2 4">
    <name type="scientific">Labedella gwakjiensis</name>
    <dbReference type="NCBI Taxonomy" id="390269"/>
    <lineage>
        <taxon>Bacteria</taxon>
        <taxon>Bacillati</taxon>
        <taxon>Actinomycetota</taxon>
        <taxon>Actinomycetes</taxon>
        <taxon>Micrococcales</taxon>
        <taxon>Microbacteriaceae</taxon>
        <taxon>Labedella</taxon>
    </lineage>
</organism>
<dbReference type="EMBL" id="RZGY01000001">
    <property type="protein sequence ID" value="RUQ87757.1"/>
    <property type="molecule type" value="Genomic_DNA"/>
</dbReference>
<evidence type="ECO:0000313" key="4">
    <source>
        <dbReference type="Proteomes" id="UP000241203"/>
    </source>
</evidence>
<reference evidence="3 5" key="2">
    <citation type="submission" date="2018-12" db="EMBL/GenBank/DDBJ databases">
        <authorList>
            <person name="hu s."/>
            <person name="Xu Y."/>
            <person name="Xu B."/>
            <person name="Li F."/>
        </authorList>
    </citation>
    <scope>NUCLEOTIDE SEQUENCE [LARGE SCALE GENOMIC DNA]</scope>
    <source>
        <strain evidence="3 5">KSW2-17</strain>
    </source>
</reference>